<keyword evidence="4" id="KW-0507">mRNA processing</keyword>
<evidence type="ECO:0000256" key="7">
    <source>
        <dbReference type="ARBA" id="ARBA00047984"/>
    </source>
</evidence>
<organism evidence="8">
    <name type="scientific">Macaca fascicularis</name>
    <name type="common">Crab-eating macaque</name>
    <name type="synonym">Cynomolgus monkey</name>
    <dbReference type="NCBI Taxonomy" id="9541"/>
    <lineage>
        <taxon>Eukaryota</taxon>
        <taxon>Metazoa</taxon>
        <taxon>Chordata</taxon>
        <taxon>Craniata</taxon>
        <taxon>Vertebrata</taxon>
        <taxon>Euteleostomi</taxon>
        <taxon>Mammalia</taxon>
        <taxon>Eutheria</taxon>
        <taxon>Euarchontoglires</taxon>
        <taxon>Primates</taxon>
        <taxon>Haplorrhini</taxon>
        <taxon>Catarrhini</taxon>
        <taxon>Cercopithecidae</taxon>
        <taxon>Cercopithecinae</taxon>
        <taxon>Macaca</taxon>
    </lineage>
</organism>
<keyword evidence="5" id="KW-0694">RNA-binding</keyword>
<accession>Q4R6Y4</accession>
<evidence type="ECO:0000256" key="5">
    <source>
        <dbReference type="ARBA" id="ARBA00022884"/>
    </source>
</evidence>
<dbReference type="GO" id="GO:0005634">
    <property type="term" value="C:nucleus"/>
    <property type="evidence" value="ECO:0007669"/>
    <property type="project" value="UniProtKB-SubCell"/>
</dbReference>
<evidence type="ECO:0000256" key="6">
    <source>
        <dbReference type="ARBA" id="ARBA00023242"/>
    </source>
</evidence>
<evidence type="ECO:0000256" key="4">
    <source>
        <dbReference type="ARBA" id="ARBA00022664"/>
    </source>
</evidence>
<proteinExistence type="evidence at transcript level"/>
<dbReference type="InterPro" id="IPR012587">
    <property type="entry name" value="P68_rpt"/>
</dbReference>
<name>Q4R6Y4_MACFA</name>
<dbReference type="SMART" id="SM01414">
    <property type="entry name" value="P68HR"/>
    <property type="match status" value="2"/>
</dbReference>
<sequence length="262" mass="28953">MANSAQKNELTGKHPRRAIEVQKGFTAAYPTQSSIPVKYQASVIPESEKKGFNSQAKRFSQKKNEIPGPGFYNVIHQSPVSNSVSLSKKGTCMFPSMRARLDTIISKYPAANAYTIPSDFISKRDFSNSCSSMFQLPSFMKVLKFETPAPNYYNTFRDRENYDRGYSSLLKRDFGAKTQNGVYSAANYTNGSFGSNFVSAGIQTSFRTGNPTGTYQNGYDSTQQYGSNVPNMHNGMNQQAYAYPATAAAPMIGYPMPTGYSQ</sequence>
<dbReference type="GO" id="GO:0003724">
    <property type="term" value="F:RNA helicase activity"/>
    <property type="evidence" value="ECO:0007669"/>
    <property type="project" value="UniProtKB-EC"/>
</dbReference>
<evidence type="ECO:0000256" key="1">
    <source>
        <dbReference type="ARBA" id="ARBA00004496"/>
    </source>
</evidence>
<comment type="catalytic activity">
    <reaction evidence="7">
        <text>ATP + H2O = ADP + phosphate + H(+)</text>
        <dbReference type="Rhea" id="RHEA:13065"/>
        <dbReference type="ChEBI" id="CHEBI:15377"/>
        <dbReference type="ChEBI" id="CHEBI:15378"/>
        <dbReference type="ChEBI" id="CHEBI:30616"/>
        <dbReference type="ChEBI" id="CHEBI:43474"/>
        <dbReference type="ChEBI" id="CHEBI:456216"/>
        <dbReference type="EC" id="3.6.4.13"/>
    </reaction>
</comment>
<dbReference type="GO" id="GO:0005737">
    <property type="term" value="C:cytoplasm"/>
    <property type="evidence" value="ECO:0007669"/>
    <property type="project" value="UniProtKB-SubCell"/>
</dbReference>
<evidence type="ECO:0000256" key="2">
    <source>
        <dbReference type="ARBA" id="ARBA00004604"/>
    </source>
</evidence>
<dbReference type="Pfam" id="PF08061">
    <property type="entry name" value="P68HR"/>
    <property type="match status" value="2"/>
</dbReference>
<protein>
    <submittedName>
        <fullName evidence="8">Testis cDNA, clone: QtsA-16855, similar to human DEAD (Asp-Glu-Ala-Asp) box polypeptide 5 (DDX5)</fullName>
    </submittedName>
</protein>
<comment type="subcellular location">
    <subcellularLocation>
        <location evidence="1">Cytoplasm</location>
    </subcellularLocation>
    <subcellularLocation>
        <location evidence="2">Nucleus</location>
        <location evidence="2">Nucleolus</location>
    </subcellularLocation>
</comment>
<dbReference type="AlphaFoldDB" id="Q4R6Y4"/>
<dbReference type="EMBL" id="AB169046">
    <property type="protein sequence ID" value="BAE01140.1"/>
    <property type="molecule type" value="mRNA"/>
</dbReference>
<reference evidence="8" key="2">
    <citation type="submission" date="2005-06" db="EMBL/GenBank/DDBJ databases">
        <title>DNA sequences of macaque genes expressed in brain or testis and its evolutionary implications.</title>
        <authorList>
            <consortium name="International consortium for macaque cDNA sequencing and analysis"/>
        </authorList>
    </citation>
    <scope>NUCLEOTIDE SEQUENCE</scope>
</reference>
<evidence type="ECO:0000313" key="8">
    <source>
        <dbReference type="EMBL" id="BAE01140.1"/>
    </source>
</evidence>
<evidence type="ECO:0000256" key="3">
    <source>
        <dbReference type="ARBA" id="ARBA00022490"/>
    </source>
</evidence>
<dbReference type="GO" id="GO:0006397">
    <property type="term" value="P:mRNA processing"/>
    <property type="evidence" value="ECO:0007669"/>
    <property type="project" value="UniProtKB-KW"/>
</dbReference>
<dbReference type="GO" id="GO:0003723">
    <property type="term" value="F:RNA binding"/>
    <property type="evidence" value="ECO:0007669"/>
    <property type="project" value="UniProtKB-KW"/>
</dbReference>
<keyword evidence="6" id="KW-0539">Nucleus</keyword>
<keyword evidence="3" id="KW-0963">Cytoplasm</keyword>
<reference evidence="8" key="1">
    <citation type="journal article" date="2005" name="Mol. Biol. Evol.">
        <title>Substitution rate and structural divergence of 5'UTR evolution: comparative analysis between human and cynomolgus monkey cDNAs.</title>
        <authorList>
            <person name="Osada N."/>
            <person name="Hirata M."/>
            <person name="Tanuma R."/>
            <person name="Kusuda J."/>
            <person name="Hida M."/>
            <person name="Suzuki Y."/>
            <person name="Sugano S."/>
            <person name="Gojobori T."/>
            <person name="Shen C.K."/>
            <person name="Wu C.I."/>
            <person name="Hashimoto K."/>
        </authorList>
    </citation>
    <scope>NUCLEOTIDE SEQUENCE</scope>
</reference>